<evidence type="ECO:0000313" key="3">
    <source>
        <dbReference type="Proteomes" id="UP001358417"/>
    </source>
</evidence>
<reference evidence="2 3" key="1">
    <citation type="submission" date="2023-08" db="EMBL/GenBank/DDBJ databases">
        <title>Black Yeasts Isolated from many extreme environments.</title>
        <authorList>
            <person name="Coleine C."/>
            <person name="Stajich J.E."/>
            <person name="Selbmann L."/>
        </authorList>
    </citation>
    <scope>NUCLEOTIDE SEQUENCE [LARGE SCALE GENOMIC DNA]</scope>
    <source>
        <strain evidence="2 3">CCFEE 5792</strain>
    </source>
</reference>
<evidence type="ECO:0000313" key="2">
    <source>
        <dbReference type="EMBL" id="KAK5045789.1"/>
    </source>
</evidence>
<dbReference type="Pfam" id="PF14479">
    <property type="entry name" value="HeLo"/>
    <property type="match status" value="1"/>
</dbReference>
<protein>
    <recommendedName>
        <fullName evidence="1">Prion-inhibition and propagation HeLo domain-containing protein</fullName>
    </recommendedName>
</protein>
<dbReference type="Proteomes" id="UP001358417">
    <property type="component" value="Unassembled WGS sequence"/>
</dbReference>
<keyword evidence="3" id="KW-1185">Reference proteome</keyword>
<evidence type="ECO:0000259" key="1">
    <source>
        <dbReference type="Pfam" id="PF14479"/>
    </source>
</evidence>
<organism evidence="2 3">
    <name type="scientific">Exophiala bonariae</name>
    <dbReference type="NCBI Taxonomy" id="1690606"/>
    <lineage>
        <taxon>Eukaryota</taxon>
        <taxon>Fungi</taxon>
        <taxon>Dikarya</taxon>
        <taxon>Ascomycota</taxon>
        <taxon>Pezizomycotina</taxon>
        <taxon>Eurotiomycetes</taxon>
        <taxon>Chaetothyriomycetidae</taxon>
        <taxon>Chaetothyriales</taxon>
        <taxon>Herpotrichiellaceae</taxon>
        <taxon>Exophiala</taxon>
    </lineage>
</organism>
<proteinExistence type="predicted"/>
<dbReference type="Gene3D" id="1.20.120.1020">
    <property type="entry name" value="Prion-inhibition and propagation, HeLo domain"/>
    <property type="match status" value="1"/>
</dbReference>
<dbReference type="RefSeq" id="XP_064701400.1">
    <property type="nucleotide sequence ID" value="XM_064852425.1"/>
</dbReference>
<dbReference type="GeneID" id="89977044"/>
<sequence>MDAASLAISIAALYTTCRDCYNFFTTMKTAEAESSAHLRELEIQQSILKAWGFHWQIQGEDSSESTHSNYFRRKRNKLHGYLLSNPYKAEGVLNILSALADTLSNQEKLMKRYGIQFRLLQAA</sequence>
<dbReference type="InterPro" id="IPR038305">
    <property type="entry name" value="HeLo_sf"/>
</dbReference>
<dbReference type="AlphaFoldDB" id="A0AAV9MWH6"/>
<name>A0AAV9MWH6_9EURO</name>
<dbReference type="InterPro" id="IPR029498">
    <property type="entry name" value="HeLo_dom"/>
</dbReference>
<gene>
    <name evidence="2" type="ORF">LTR84_008882</name>
</gene>
<accession>A0AAV9MWH6</accession>
<dbReference type="EMBL" id="JAVRRD010000034">
    <property type="protein sequence ID" value="KAK5045789.1"/>
    <property type="molecule type" value="Genomic_DNA"/>
</dbReference>
<comment type="caution">
    <text evidence="2">The sequence shown here is derived from an EMBL/GenBank/DDBJ whole genome shotgun (WGS) entry which is preliminary data.</text>
</comment>
<feature type="domain" description="Prion-inhibition and propagation HeLo" evidence="1">
    <location>
        <begin position="7"/>
        <end position="116"/>
    </location>
</feature>